<keyword evidence="3 6" id="KW-1133">Transmembrane helix</keyword>
<comment type="caution">
    <text evidence="7">The sequence shown here is derived from an EMBL/GenBank/DDBJ whole genome shotgun (WGS) entry which is preliminary data.</text>
</comment>
<protein>
    <submittedName>
        <fullName evidence="7">Uncharacterized protein</fullName>
    </submittedName>
</protein>
<accession>A0ABR4GX23</accession>
<feature type="transmembrane region" description="Helical" evidence="6">
    <location>
        <begin position="158"/>
        <end position="178"/>
    </location>
</feature>
<dbReference type="SMART" id="SM00679">
    <property type="entry name" value="CTNS"/>
    <property type="match status" value="1"/>
</dbReference>
<evidence type="ECO:0000313" key="7">
    <source>
        <dbReference type="EMBL" id="KAL2807694.1"/>
    </source>
</evidence>
<organism evidence="7 8">
    <name type="scientific">Aspergillus granulosus</name>
    <dbReference type="NCBI Taxonomy" id="176169"/>
    <lineage>
        <taxon>Eukaryota</taxon>
        <taxon>Fungi</taxon>
        <taxon>Dikarya</taxon>
        <taxon>Ascomycota</taxon>
        <taxon>Pezizomycotina</taxon>
        <taxon>Eurotiomycetes</taxon>
        <taxon>Eurotiomycetidae</taxon>
        <taxon>Eurotiales</taxon>
        <taxon>Aspergillaceae</taxon>
        <taxon>Aspergillus</taxon>
        <taxon>Aspergillus subgen. Nidulantes</taxon>
    </lineage>
</organism>
<dbReference type="EMBL" id="JBFXLT010000133">
    <property type="protein sequence ID" value="KAL2807694.1"/>
    <property type="molecule type" value="Genomic_DNA"/>
</dbReference>
<evidence type="ECO:0000313" key="8">
    <source>
        <dbReference type="Proteomes" id="UP001610334"/>
    </source>
</evidence>
<evidence type="ECO:0000256" key="2">
    <source>
        <dbReference type="ARBA" id="ARBA00022692"/>
    </source>
</evidence>
<keyword evidence="4 6" id="KW-0472">Membrane</keyword>
<evidence type="ECO:0000256" key="1">
    <source>
        <dbReference type="ARBA" id="ARBA00004141"/>
    </source>
</evidence>
<feature type="transmembrane region" description="Helical" evidence="6">
    <location>
        <begin position="80"/>
        <end position="101"/>
    </location>
</feature>
<comment type="subcellular location">
    <subcellularLocation>
        <location evidence="1">Membrane</location>
        <topology evidence="1">Multi-pass membrane protein</topology>
    </subcellularLocation>
</comment>
<proteinExistence type="predicted"/>
<dbReference type="Proteomes" id="UP001610334">
    <property type="component" value="Unassembled WGS sequence"/>
</dbReference>
<feature type="transmembrane region" description="Helical" evidence="6">
    <location>
        <begin position="223"/>
        <end position="244"/>
    </location>
</feature>
<feature type="region of interest" description="Disordered" evidence="5">
    <location>
        <begin position="192"/>
        <end position="214"/>
    </location>
</feature>
<evidence type="ECO:0000256" key="6">
    <source>
        <dbReference type="SAM" id="Phobius"/>
    </source>
</evidence>
<dbReference type="InterPro" id="IPR006603">
    <property type="entry name" value="PQ-loop_rpt"/>
</dbReference>
<keyword evidence="2 6" id="KW-0812">Transmembrane</keyword>
<feature type="transmembrane region" description="Helical" evidence="6">
    <location>
        <begin position="264"/>
        <end position="289"/>
    </location>
</feature>
<gene>
    <name evidence="7" type="ORF">BJX63DRAFT_411386</name>
</gene>
<name>A0ABR4GX23_9EURO</name>
<evidence type="ECO:0000256" key="5">
    <source>
        <dbReference type="SAM" id="MobiDB-lite"/>
    </source>
</evidence>
<feature type="transmembrane region" description="Helical" evidence="6">
    <location>
        <begin position="6"/>
        <end position="26"/>
    </location>
</feature>
<feature type="transmembrane region" description="Helical" evidence="6">
    <location>
        <begin position="38"/>
        <end position="60"/>
    </location>
</feature>
<dbReference type="Gene3D" id="1.20.1280.290">
    <property type="match status" value="1"/>
</dbReference>
<sequence length="322" mass="35598">MFPNWLRIILSLLTIASFIPQFHLIWSRKSANGISLLYVLYNLISATEQFALNFGFVVLAEAADDAVFVHNPPTVGDWLNFAQTIVFMSQFLVYFALALWFPSKGSTPPQKRLILGTYVVYLVIAIVPLLVCAIVNSLKDDQSAWHELPMVLTFTPHTMYLNYVATVAAMLGTYYEILVLEKKQPETQPVSSIAEDHSAASLPTREEGDDTLNSSSPNGSLSLLGLAVQYVLFIVLAVSWIFRVSFPPLPDGAHWWSSSSVLEVWYELVGSIAVDNAVFAIGQGILLYLACKKERCDGDADGQVEGEEGFAGEREPLLRGPM</sequence>
<feature type="transmembrane region" description="Helical" evidence="6">
    <location>
        <begin position="113"/>
        <end position="138"/>
    </location>
</feature>
<evidence type="ECO:0000256" key="3">
    <source>
        <dbReference type="ARBA" id="ARBA00022989"/>
    </source>
</evidence>
<keyword evidence="8" id="KW-1185">Reference proteome</keyword>
<dbReference type="Pfam" id="PF04193">
    <property type="entry name" value="PQ-loop"/>
    <property type="match status" value="1"/>
</dbReference>
<evidence type="ECO:0000256" key="4">
    <source>
        <dbReference type="ARBA" id="ARBA00023136"/>
    </source>
</evidence>
<reference evidence="7 8" key="1">
    <citation type="submission" date="2024-07" db="EMBL/GenBank/DDBJ databases">
        <title>Section-level genome sequencing and comparative genomics of Aspergillus sections Usti and Cavernicolus.</title>
        <authorList>
            <consortium name="Lawrence Berkeley National Laboratory"/>
            <person name="Nybo J.L."/>
            <person name="Vesth T.C."/>
            <person name="Theobald S."/>
            <person name="Frisvad J.C."/>
            <person name="Larsen T.O."/>
            <person name="Kjaerboelling I."/>
            <person name="Rothschild-Mancinelli K."/>
            <person name="Lyhne E.K."/>
            <person name="Kogle M.E."/>
            <person name="Barry K."/>
            <person name="Clum A."/>
            <person name="Na H."/>
            <person name="Ledsgaard L."/>
            <person name="Lin J."/>
            <person name="Lipzen A."/>
            <person name="Kuo A."/>
            <person name="Riley R."/>
            <person name="Mondo S."/>
            <person name="Labutti K."/>
            <person name="Haridas S."/>
            <person name="Pangalinan J."/>
            <person name="Salamov A.A."/>
            <person name="Simmons B.A."/>
            <person name="Magnuson J.K."/>
            <person name="Chen J."/>
            <person name="Drula E."/>
            <person name="Henrissat B."/>
            <person name="Wiebenga A."/>
            <person name="Lubbers R.J."/>
            <person name="Gomes A.C."/>
            <person name="Makela M.R."/>
            <person name="Stajich J."/>
            <person name="Grigoriev I.V."/>
            <person name="Mortensen U.H."/>
            <person name="De Vries R.P."/>
            <person name="Baker S.E."/>
            <person name="Andersen M.R."/>
        </authorList>
    </citation>
    <scope>NUCLEOTIDE SEQUENCE [LARGE SCALE GENOMIC DNA]</scope>
    <source>
        <strain evidence="7 8">CBS 588.65</strain>
    </source>
</reference>